<dbReference type="EMBL" id="JBJUIK010000005">
    <property type="protein sequence ID" value="KAL3527197.1"/>
    <property type="molecule type" value="Genomic_DNA"/>
</dbReference>
<feature type="zinc finger region" description="C3H1-type" evidence="2">
    <location>
        <begin position="744"/>
        <end position="777"/>
    </location>
</feature>
<dbReference type="GO" id="GO:0003677">
    <property type="term" value="F:DNA binding"/>
    <property type="evidence" value="ECO:0007669"/>
    <property type="project" value="UniProtKB-KW"/>
</dbReference>
<feature type="compositionally biased region" description="Polar residues" evidence="3">
    <location>
        <begin position="524"/>
        <end position="539"/>
    </location>
</feature>
<gene>
    <name evidence="5" type="ORF">ACH5RR_011853</name>
</gene>
<evidence type="ECO:0000313" key="6">
    <source>
        <dbReference type="Proteomes" id="UP001630127"/>
    </source>
</evidence>
<evidence type="ECO:0000313" key="5">
    <source>
        <dbReference type="EMBL" id="KAL3527197.1"/>
    </source>
</evidence>
<evidence type="ECO:0000256" key="2">
    <source>
        <dbReference type="PROSITE-ProRule" id="PRU00723"/>
    </source>
</evidence>
<dbReference type="GO" id="GO:0008270">
    <property type="term" value="F:zinc ion binding"/>
    <property type="evidence" value="ECO:0007669"/>
    <property type="project" value="UniProtKB-KW"/>
</dbReference>
<dbReference type="AlphaFoldDB" id="A0ABD3A8N4"/>
<dbReference type="PANTHER" id="PTHR33400:SF9">
    <property type="entry name" value="C3H1-TYPE DOMAIN-CONTAINING PROTEIN"/>
    <property type="match status" value="1"/>
</dbReference>
<dbReference type="PROSITE" id="PS50103">
    <property type="entry name" value="ZF_C3H1"/>
    <property type="match status" value="1"/>
</dbReference>
<keyword evidence="2" id="KW-0479">Metal-binding</keyword>
<name>A0ABD3A8N4_9GENT</name>
<dbReference type="Proteomes" id="UP001630127">
    <property type="component" value="Unassembled WGS sequence"/>
</dbReference>
<dbReference type="InterPro" id="IPR000571">
    <property type="entry name" value="Znf_CCCH"/>
</dbReference>
<feature type="domain" description="C3H1-type" evidence="4">
    <location>
        <begin position="744"/>
        <end position="777"/>
    </location>
</feature>
<sequence length="804" mass="87792">MPIELGCRKTVGSGPSIKYGGSLGPRVERTLREIFLPDVADAICAMPLGNSCNQDDRVWHFTKNGCFRVWSAYYMALESATLNWLRRDVTSYSGNPGRVWKAIWNVLVPIRAATLNPQREVKLFQDCPSEVGLKAPDHPQSKVSNSNIVYFVGSLASEVGPSEGRGHANPSTEKAILHIPQIPWRTPPKLDLRAKFHVAAGEESEEKHWLSRELKAVYNHVSAIPPRVAHSPLISLDVEDHHFDDRPTPVIPLIAIEETEEMIFQSDKTAALNIPINSQPSKLPLSPLPSKILCQHKPFLSPEPFKGENYDITTLQDLPGQMAAVAAAATAIMKTPDSTTGTSGSKVCEPSVPQLSSNPSFLIEGCKPTNYWTGATSSSLTVKESPDAAGKPIANAAATEPGLLPGWKLVEESFHSLNSTSASNAASTTRGIFSGWKLVEESIHYRNSTPSLGRNPLVKIFSQPMLDMMLYQGSTPNSVGKKYTGKHIQLADSGNVAVSRSLKQALGTNTEIGRGTRSKPMTPIVSSWSSTSDCPSGRSQNFMREHSQLVNPRNMSVLKSSSGASLGAGTGFGHEGVNDNSPLFGSLSIPKSVYSVGSQPQVPGLKHWNDEHVSHYRARNKYFAKVSPLIPTSLNPNVENFKKLAKEYGSYETLLNAFPEAEHPLVPLASPLSGSMEPFMGNLQSAQLLPAALYASPFSSSTTSVPLPKDINYLKSLIKQHGEERFNWDHELSQYGKPHNNLHAKDSDCKHWKPCIYCNSSKGCRKGSSCPYPHEIPEQRRSDGAYEVLGAKRMKLGGEFTGRK</sequence>
<dbReference type="PANTHER" id="PTHR33400">
    <property type="entry name" value="ZINC FINGER CCCH DOMAIN-CONTAINING PROTEIN 6-RELATED"/>
    <property type="match status" value="1"/>
</dbReference>
<keyword evidence="6" id="KW-1185">Reference proteome</keyword>
<evidence type="ECO:0000256" key="3">
    <source>
        <dbReference type="SAM" id="MobiDB-lite"/>
    </source>
</evidence>
<evidence type="ECO:0000259" key="4">
    <source>
        <dbReference type="PROSITE" id="PS50103"/>
    </source>
</evidence>
<reference evidence="5 6" key="1">
    <citation type="submission" date="2024-11" db="EMBL/GenBank/DDBJ databases">
        <title>A near-complete genome assembly of Cinchona calisaya.</title>
        <authorList>
            <person name="Lian D.C."/>
            <person name="Zhao X.W."/>
            <person name="Wei L."/>
        </authorList>
    </citation>
    <scope>NUCLEOTIDE SEQUENCE [LARGE SCALE GENOMIC DNA]</scope>
    <source>
        <tissue evidence="5">Nenye</tissue>
    </source>
</reference>
<evidence type="ECO:0000256" key="1">
    <source>
        <dbReference type="ARBA" id="ARBA00023125"/>
    </source>
</evidence>
<organism evidence="5 6">
    <name type="scientific">Cinchona calisaya</name>
    <dbReference type="NCBI Taxonomy" id="153742"/>
    <lineage>
        <taxon>Eukaryota</taxon>
        <taxon>Viridiplantae</taxon>
        <taxon>Streptophyta</taxon>
        <taxon>Embryophyta</taxon>
        <taxon>Tracheophyta</taxon>
        <taxon>Spermatophyta</taxon>
        <taxon>Magnoliopsida</taxon>
        <taxon>eudicotyledons</taxon>
        <taxon>Gunneridae</taxon>
        <taxon>Pentapetalae</taxon>
        <taxon>asterids</taxon>
        <taxon>lamiids</taxon>
        <taxon>Gentianales</taxon>
        <taxon>Rubiaceae</taxon>
        <taxon>Cinchonoideae</taxon>
        <taxon>Cinchoneae</taxon>
        <taxon>Cinchona</taxon>
    </lineage>
</organism>
<keyword evidence="2" id="KW-0863">Zinc-finger</keyword>
<comment type="caution">
    <text evidence="5">The sequence shown here is derived from an EMBL/GenBank/DDBJ whole genome shotgun (WGS) entry which is preliminary data.</text>
</comment>
<keyword evidence="1" id="KW-0238">DNA-binding</keyword>
<proteinExistence type="predicted"/>
<keyword evidence="2" id="KW-0862">Zinc</keyword>
<feature type="region of interest" description="Disordered" evidence="3">
    <location>
        <begin position="511"/>
        <end position="539"/>
    </location>
</feature>
<protein>
    <recommendedName>
        <fullName evidence="4">C3H1-type domain-containing protein</fullName>
    </recommendedName>
</protein>
<accession>A0ABD3A8N4</accession>